<keyword evidence="5" id="KW-1185">Reference proteome</keyword>
<dbReference type="Pfam" id="PF07690">
    <property type="entry name" value="MFS_1"/>
    <property type="match status" value="1"/>
</dbReference>
<dbReference type="Proteomes" id="UP000594454">
    <property type="component" value="Chromosome 1"/>
</dbReference>
<keyword evidence="2" id="KW-0812">Transmembrane</keyword>
<feature type="transmembrane region" description="Helical" evidence="2">
    <location>
        <begin position="171"/>
        <end position="195"/>
    </location>
</feature>
<feature type="transmembrane region" description="Helical" evidence="2">
    <location>
        <begin position="460"/>
        <end position="478"/>
    </location>
</feature>
<dbReference type="CDD" id="cd17352">
    <property type="entry name" value="MFS_MCT_SLC16"/>
    <property type="match status" value="1"/>
</dbReference>
<dbReference type="InterPro" id="IPR036259">
    <property type="entry name" value="MFS_trans_sf"/>
</dbReference>
<sequence length="494" mass="54033">MAIKTNRANTAQVPDGGWGWAVVAGVALMNSFNQSVLSVFGLLFGEHLQNMGEGTTGAALVSNLNSLALNLSGLFIGPAIKTFAPRRVAFAGCFLTSFGLLMCSVSTRLWHVIICYSIIVGLGLGLISPSGFMAINTYFKEKRGVAVGAAMAGTGVGQMILPHIVRYLLDYYGFRMTTVVLGSLALHGLVGASLFRPLNPPNKRKKRNVKEVKLLLQDDKVKNEEQNDHEISYSAKLAEQKRDITDKRKSLDDHEITFMNDPSEKHRRHKSQGIFHRIACNLANAMDLELLKDPIFISICAGIGLVYTSTINFSMLFPYFLQFSANLSRGNTAVCMSVLAGADIVCRIGFPMITDRLKMSYRLVFLMGAIGMFFGRAILAESSNYYVLIVLSAICGGFKSATVVNNNLTISEYCTPETLPGGLGLNMIAKGIFAISIGQLLGWIRDYTGSYSLSLHAQDALIIIVTVMWAPELVYKYFKNRKGNRDKSNSIPSA</sequence>
<dbReference type="InterPro" id="IPR011701">
    <property type="entry name" value="MFS"/>
</dbReference>
<feature type="transmembrane region" description="Helical" evidence="2">
    <location>
        <begin position="362"/>
        <end position="379"/>
    </location>
</feature>
<organism evidence="4 5">
    <name type="scientific">Hermetia illucens</name>
    <name type="common">Black soldier fly</name>
    <dbReference type="NCBI Taxonomy" id="343691"/>
    <lineage>
        <taxon>Eukaryota</taxon>
        <taxon>Metazoa</taxon>
        <taxon>Ecdysozoa</taxon>
        <taxon>Arthropoda</taxon>
        <taxon>Hexapoda</taxon>
        <taxon>Insecta</taxon>
        <taxon>Pterygota</taxon>
        <taxon>Neoptera</taxon>
        <taxon>Endopterygota</taxon>
        <taxon>Diptera</taxon>
        <taxon>Brachycera</taxon>
        <taxon>Stratiomyomorpha</taxon>
        <taxon>Stratiomyidae</taxon>
        <taxon>Hermetiinae</taxon>
        <taxon>Hermetia</taxon>
    </lineage>
</organism>
<dbReference type="OrthoDB" id="8055603at2759"/>
<proteinExistence type="predicted"/>
<feature type="transmembrane region" description="Helical" evidence="2">
    <location>
        <begin position="385"/>
        <end position="404"/>
    </location>
</feature>
<evidence type="ECO:0000256" key="2">
    <source>
        <dbReference type="SAM" id="Phobius"/>
    </source>
</evidence>
<dbReference type="PROSITE" id="PS50850">
    <property type="entry name" value="MFS"/>
    <property type="match status" value="1"/>
</dbReference>
<keyword evidence="2" id="KW-1133">Transmembrane helix</keyword>
<accession>A0A7R8YLI6</accession>
<feature type="transmembrane region" description="Helical" evidence="2">
    <location>
        <begin position="295"/>
        <end position="319"/>
    </location>
</feature>
<dbReference type="AlphaFoldDB" id="A0A7R8YLI6"/>
<name>A0A7R8YLI6_HERIL</name>
<dbReference type="GO" id="GO:0016020">
    <property type="term" value="C:membrane"/>
    <property type="evidence" value="ECO:0007669"/>
    <property type="project" value="UniProtKB-SubCell"/>
</dbReference>
<feature type="transmembrane region" description="Helical" evidence="2">
    <location>
        <begin position="20"/>
        <end position="44"/>
    </location>
</feature>
<gene>
    <name evidence="4" type="ORF">HERILL_LOCUS570</name>
</gene>
<feature type="transmembrane region" description="Helical" evidence="2">
    <location>
        <begin position="88"/>
        <end position="107"/>
    </location>
</feature>
<evidence type="ECO:0000313" key="5">
    <source>
        <dbReference type="Proteomes" id="UP000594454"/>
    </source>
</evidence>
<dbReference type="InParanoid" id="A0A7R8YLI6"/>
<feature type="transmembrane region" description="Helical" evidence="2">
    <location>
        <begin position="56"/>
        <end position="76"/>
    </location>
</feature>
<keyword evidence="2" id="KW-0472">Membrane</keyword>
<protein>
    <recommendedName>
        <fullName evidence="3">Major facilitator superfamily (MFS) profile domain-containing protein</fullName>
    </recommendedName>
</protein>
<dbReference type="InterPro" id="IPR050327">
    <property type="entry name" value="Proton-linked_MCT"/>
</dbReference>
<dbReference type="OMA" id="VWTPEIY"/>
<evidence type="ECO:0000313" key="4">
    <source>
        <dbReference type="EMBL" id="CAD7077203.1"/>
    </source>
</evidence>
<dbReference type="Gene3D" id="1.20.1250.20">
    <property type="entry name" value="MFS general substrate transporter like domains"/>
    <property type="match status" value="1"/>
</dbReference>
<feature type="transmembrane region" description="Helical" evidence="2">
    <location>
        <begin position="331"/>
        <end position="350"/>
    </location>
</feature>
<comment type="subcellular location">
    <subcellularLocation>
        <location evidence="1">Membrane</location>
        <topology evidence="1">Multi-pass membrane protein</topology>
    </subcellularLocation>
</comment>
<feature type="transmembrane region" description="Helical" evidence="2">
    <location>
        <begin position="144"/>
        <end position="165"/>
    </location>
</feature>
<evidence type="ECO:0000259" key="3">
    <source>
        <dbReference type="PROSITE" id="PS50850"/>
    </source>
</evidence>
<dbReference type="PANTHER" id="PTHR11360:SF229">
    <property type="entry name" value="AGAP007601-PA"/>
    <property type="match status" value="1"/>
</dbReference>
<dbReference type="GO" id="GO:0008028">
    <property type="term" value="F:monocarboxylic acid transmembrane transporter activity"/>
    <property type="evidence" value="ECO:0007669"/>
    <property type="project" value="TreeGrafter"/>
</dbReference>
<dbReference type="InterPro" id="IPR020846">
    <property type="entry name" value="MFS_dom"/>
</dbReference>
<feature type="transmembrane region" description="Helical" evidence="2">
    <location>
        <begin position="425"/>
        <end position="444"/>
    </location>
</feature>
<feature type="domain" description="Major facilitator superfamily (MFS) profile" evidence="3">
    <location>
        <begin position="19"/>
        <end position="483"/>
    </location>
</feature>
<feature type="transmembrane region" description="Helical" evidence="2">
    <location>
        <begin position="113"/>
        <end position="132"/>
    </location>
</feature>
<dbReference type="SUPFAM" id="SSF103473">
    <property type="entry name" value="MFS general substrate transporter"/>
    <property type="match status" value="1"/>
</dbReference>
<reference evidence="4 5" key="1">
    <citation type="submission" date="2020-11" db="EMBL/GenBank/DDBJ databases">
        <authorList>
            <person name="Wallbank WR R."/>
            <person name="Pardo Diaz C."/>
            <person name="Kozak K."/>
            <person name="Martin S."/>
            <person name="Jiggins C."/>
            <person name="Moest M."/>
            <person name="Warren A I."/>
            <person name="Generalovic N T."/>
            <person name="Byers J.R.P. K."/>
            <person name="Montejo-Kovacevich G."/>
            <person name="Yen C E."/>
        </authorList>
    </citation>
    <scope>NUCLEOTIDE SEQUENCE [LARGE SCALE GENOMIC DNA]</scope>
</reference>
<dbReference type="PANTHER" id="PTHR11360">
    <property type="entry name" value="MONOCARBOXYLATE TRANSPORTER"/>
    <property type="match status" value="1"/>
</dbReference>
<dbReference type="EMBL" id="LR899009">
    <property type="protein sequence ID" value="CAD7077203.1"/>
    <property type="molecule type" value="Genomic_DNA"/>
</dbReference>
<evidence type="ECO:0000256" key="1">
    <source>
        <dbReference type="ARBA" id="ARBA00004141"/>
    </source>
</evidence>